<evidence type="ECO:0000256" key="1">
    <source>
        <dbReference type="PROSITE-ProRule" id="PRU00182"/>
    </source>
</evidence>
<evidence type="ECO:0000259" key="2">
    <source>
        <dbReference type="SMART" id="SM00363"/>
    </source>
</evidence>
<evidence type="ECO:0000313" key="4">
    <source>
        <dbReference type="Proteomes" id="UP000018890"/>
    </source>
</evidence>
<dbReference type="InterPro" id="IPR012677">
    <property type="entry name" value="Nucleotide-bd_a/b_plait_sf"/>
</dbReference>
<dbReference type="STRING" id="1236970.JCM9140_79"/>
<dbReference type="Pfam" id="PF17774">
    <property type="entry name" value="YlmH_RBD"/>
    <property type="match status" value="1"/>
</dbReference>
<dbReference type="InterPro" id="IPR036986">
    <property type="entry name" value="S4_RNA-bd_sf"/>
</dbReference>
<dbReference type="EMBL" id="BAUT01000001">
    <property type="protein sequence ID" value="GAE24169.1"/>
    <property type="molecule type" value="Genomic_DNA"/>
</dbReference>
<dbReference type="SUPFAM" id="SSF55174">
    <property type="entry name" value="Alpha-L RNA-binding motif"/>
    <property type="match status" value="1"/>
</dbReference>
<feature type="domain" description="RNA-binding S4" evidence="2">
    <location>
        <begin position="158"/>
        <end position="215"/>
    </location>
</feature>
<organism evidence="3 4">
    <name type="scientific">Halalkalibacter wakoensis JCM 9140</name>
    <dbReference type="NCBI Taxonomy" id="1236970"/>
    <lineage>
        <taxon>Bacteria</taxon>
        <taxon>Bacillati</taxon>
        <taxon>Bacillota</taxon>
        <taxon>Bacilli</taxon>
        <taxon>Bacillales</taxon>
        <taxon>Bacillaceae</taxon>
        <taxon>Halalkalibacter</taxon>
    </lineage>
</organism>
<dbReference type="Gene3D" id="3.30.70.330">
    <property type="match status" value="1"/>
</dbReference>
<dbReference type="PROSITE" id="PS50889">
    <property type="entry name" value="S4"/>
    <property type="match status" value="1"/>
</dbReference>
<dbReference type="GO" id="GO:0003723">
    <property type="term" value="F:RNA binding"/>
    <property type="evidence" value="ECO:0007669"/>
    <property type="project" value="UniProtKB-KW"/>
</dbReference>
<dbReference type="PANTHER" id="PTHR13633">
    <property type="entry name" value="MITOCHONDRIAL TRANSCRIPTION RESCUE FACTOR 1"/>
    <property type="match status" value="1"/>
</dbReference>
<dbReference type="SMART" id="SM00363">
    <property type="entry name" value="S4"/>
    <property type="match status" value="1"/>
</dbReference>
<name>W4PYH3_9BACI</name>
<dbReference type="CDD" id="cd00165">
    <property type="entry name" value="S4"/>
    <property type="match status" value="1"/>
</dbReference>
<evidence type="ECO:0000313" key="3">
    <source>
        <dbReference type="EMBL" id="GAE24169.1"/>
    </source>
</evidence>
<dbReference type="AlphaFoldDB" id="W4PYH3"/>
<reference evidence="3" key="1">
    <citation type="journal article" date="2014" name="Genome Announc.">
        <title>Draft Genome Sequences of Three Alkaliphilic Bacillus Strains, Bacillus wakoensis JCM 9140T, Bacillus akibai JCM 9157T, and Bacillus hemicellulosilyticus JCM 9152T.</title>
        <authorList>
            <person name="Yuki M."/>
            <person name="Oshima K."/>
            <person name="Suda W."/>
            <person name="Oshida Y."/>
            <person name="Kitamura K."/>
            <person name="Iida T."/>
            <person name="Hattori M."/>
            <person name="Ohkuma M."/>
        </authorList>
    </citation>
    <scope>NUCLEOTIDE SEQUENCE [LARGE SCALE GENOMIC DNA]</scope>
    <source>
        <strain evidence="3">JCM 9140</strain>
    </source>
</reference>
<dbReference type="Pfam" id="PF01479">
    <property type="entry name" value="S4"/>
    <property type="match status" value="1"/>
</dbReference>
<dbReference type="Proteomes" id="UP000018890">
    <property type="component" value="Unassembled WGS sequence"/>
</dbReference>
<keyword evidence="1" id="KW-0694">RNA-binding</keyword>
<protein>
    <recommendedName>
        <fullName evidence="2">RNA-binding S4 domain-containing protein</fullName>
    </recommendedName>
</protein>
<dbReference type="PANTHER" id="PTHR13633:SF3">
    <property type="entry name" value="MITOCHONDRIAL TRANSCRIPTION RESCUE FACTOR 1"/>
    <property type="match status" value="1"/>
</dbReference>
<dbReference type="Gene3D" id="3.30.1370.160">
    <property type="match status" value="1"/>
</dbReference>
<proteinExistence type="predicted"/>
<keyword evidence="4" id="KW-1185">Reference proteome</keyword>
<gene>
    <name evidence="3" type="ORF">JCM9140_79</name>
</gene>
<dbReference type="Gene3D" id="3.10.290.10">
    <property type="entry name" value="RNA-binding S4 domain"/>
    <property type="match status" value="1"/>
</dbReference>
<sequence length="234" mass="26929">MKIKHLVRLTDFLDPRQQEIARTIIGNDDEVSLSYSGGSPYAERCRLRLTPPYLETNLEDFQLTLFLIQYPSKFVTIQHRDLLGAVMNMGLKREKFGDLLLDDNGTAQMIVNQEIADYVEMNLQSVGKAPVKLNRIPISEHIIPKDSWTEETTTASSMRLDTILAQMYKLSRAKVAPYIEKGLVKVNWKTIDRPDYVLEVGDYISVRGFGRARIQAIEGMTKKEKYRLRFGRKQ</sequence>
<dbReference type="InterPro" id="IPR040591">
    <property type="entry name" value="RqcP2_RBD"/>
</dbReference>
<comment type="caution">
    <text evidence="3">The sequence shown here is derived from an EMBL/GenBank/DDBJ whole genome shotgun (WGS) entry which is preliminary data.</text>
</comment>
<accession>W4PYH3</accession>
<dbReference type="InterPro" id="IPR002942">
    <property type="entry name" value="S4_RNA-bd"/>
</dbReference>